<evidence type="ECO:0000313" key="4">
    <source>
        <dbReference type="Proteomes" id="UP000051634"/>
    </source>
</evidence>
<dbReference type="PROSITE" id="PS51352">
    <property type="entry name" value="THIOREDOXIN_2"/>
    <property type="match status" value="1"/>
</dbReference>
<dbReference type="AlphaFoldDB" id="A0A0T5YZF5"/>
<dbReference type="Proteomes" id="UP000051634">
    <property type="component" value="Unassembled WGS sequence"/>
</dbReference>
<dbReference type="Gene3D" id="3.40.30.10">
    <property type="entry name" value="Glutaredoxin"/>
    <property type="match status" value="1"/>
</dbReference>
<dbReference type="InterPro" id="IPR012336">
    <property type="entry name" value="Thioredoxin-like_fold"/>
</dbReference>
<dbReference type="InterPro" id="IPR036249">
    <property type="entry name" value="Thioredoxin-like_sf"/>
</dbReference>
<keyword evidence="1" id="KW-0732">Signal</keyword>
<dbReference type="Pfam" id="PF13098">
    <property type="entry name" value="Thioredoxin_2"/>
    <property type="match status" value="1"/>
</dbReference>
<evidence type="ECO:0000256" key="1">
    <source>
        <dbReference type="SAM" id="SignalP"/>
    </source>
</evidence>
<name>A0A0T5YZF5_9GAMM</name>
<feature type="domain" description="Thioredoxin" evidence="2">
    <location>
        <begin position="11"/>
        <end position="157"/>
    </location>
</feature>
<protein>
    <submittedName>
        <fullName evidence="3">Thioredoxin-related protein</fullName>
    </submittedName>
</protein>
<organism evidence="3 4">
    <name type="scientific">endosymbiont of Ridgeia piscesae</name>
    <dbReference type="NCBI Taxonomy" id="54398"/>
    <lineage>
        <taxon>Bacteria</taxon>
        <taxon>Pseudomonadati</taxon>
        <taxon>Pseudomonadota</taxon>
        <taxon>Gammaproteobacteria</taxon>
        <taxon>sulfur-oxidizing symbionts</taxon>
    </lineage>
</organism>
<gene>
    <name evidence="3" type="ORF">Ga0074115_12636</name>
</gene>
<dbReference type="RefSeq" id="WP_060528579.1">
    <property type="nucleotide sequence ID" value="NZ_KQ557141.1"/>
</dbReference>
<dbReference type="SUPFAM" id="SSF52833">
    <property type="entry name" value="Thioredoxin-like"/>
    <property type="match status" value="1"/>
</dbReference>
<sequence>MLNPRLLWLLFWLLIAADSAAATRDPGEHFFDQSLGDFSEELVTAREEGKKGILIMFEMDECPFCHRMKQRVLNQAEVQDYFKQHFLIFSVDIEGDVEITDFNGKRVTEKEFAFKQFRVRATPVFGFFDLNGKLITRFTGASKDSREFLWLGEFVVSGAYKETNFPRYKRQKRKELRGR</sequence>
<evidence type="ECO:0000259" key="2">
    <source>
        <dbReference type="PROSITE" id="PS51352"/>
    </source>
</evidence>
<evidence type="ECO:0000313" key="3">
    <source>
        <dbReference type="EMBL" id="KRT55887.1"/>
    </source>
</evidence>
<dbReference type="PATRIC" id="fig|54398.3.peg.2593"/>
<dbReference type="InterPro" id="IPR013766">
    <property type="entry name" value="Thioredoxin_domain"/>
</dbReference>
<dbReference type="EMBL" id="LDXT01000071">
    <property type="protein sequence ID" value="KRT55887.1"/>
    <property type="molecule type" value="Genomic_DNA"/>
</dbReference>
<keyword evidence="4" id="KW-1185">Reference proteome</keyword>
<dbReference type="OrthoDB" id="9811036at2"/>
<comment type="caution">
    <text evidence="3">The sequence shown here is derived from an EMBL/GenBank/DDBJ whole genome shotgun (WGS) entry which is preliminary data.</text>
</comment>
<accession>A0A0T5YZF5</accession>
<proteinExistence type="predicted"/>
<feature type="signal peptide" evidence="1">
    <location>
        <begin position="1"/>
        <end position="21"/>
    </location>
</feature>
<dbReference type="InterPro" id="IPR041737">
    <property type="entry name" value="SoxW"/>
</dbReference>
<dbReference type="CDD" id="cd02951">
    <property type="entry name" value="SoxW"/>
    <property type="match status" value="1"/>
</dbReference>
<reference evidence="3 4" key="1">
    <citation type="submission" date="2015-11" db="EMBL/GenBank/DDBJ databases">
        <title>The genome of Candidatus Endoriftia persephone in Ridgeia piscesae and population structure of the North Eastern Pacific vestimentiferan symbionts.</title>
        <authorList>
            <person name="Perez M."/>
            <person name="Juniper K.S."/>
        </authorList>
    </citation>
    <scope>NUCLEOTIDE SEQUENCE [LARGE SCALE GENOMIC DNA]</scope>
    <source>
        <strain evidence="3">Ind11</strain>
    </source>
</reference>
<feature type="chain" id="PRO_5006667121" evidence="1">
    <location>
        <begin position="22"/>
        <end position="179"/>
    </location>
</feature>